<sequence length="401" mass="43537">MSVSSASLFLQPYFRQCPSLSPSGLSFFCPLSSFHISVASGPTTATNKPAAAVTCCVSSSQQFESHVSVVNGNIDNRISERDEIRLGLPSKGRMAADTLDLLKLSNLEVWFQRPKDIVRKLLSGDLDLGIVGLDTVSEFGQVRAEGNEDLIIVHDALDYGDCRLSLAIPKYGIFENINSLRELAQMPQWTAEKPLRVATGFTYLGPKFMKDNGLKHAVFSTADGALEAAPAMGIADAILDLVSSGTTLRENNLKEIEGGVVLESQAVLVASRKSLIRRKGVLDATHEILERLEAHLRASGQFTVTANMRGNSAEEVAERILSQTSFSGLQGPTVSPVFCKRDGKVTADYYAIVICVPKKALYKSVQQLRAIGGSGVLISPLTYIFDEETPRWRELLSNLGL</sequence>
<keyword evidence="1" id="KW-0808">Transferase</keyword>
<protein>
    <submittedName>
        <fullName evidence="1">ATP phosphoribosyltransferase 2</fullName>
    </submittedName>
</protein>
<accession>A0ACB8K9S3</accession>
<comment type="caution">
    <text evidence="1">The sequence shown here is derived from an EMBL/GenBank/DDBJ whole genome shotgun (WGS) entry which is preliminary data.</text>
</comment>
<name>A0ACB8K9S3_CITSI</name>
<reference evidence="2" key="1">
    <citation type="journal article" date="2023" name="Hortic. Res.">
        <title>A chromosome-level phased genome enabling allele-level studies in sweet orange: a case study on citrus Huanglongbing tolerance.</title>
        <authorList>
            <person name="Wu B."/>
            <person name="Yu Q."/>
            <person name="Deng Z."/>
            <person name="Duan Y."/>
            <person name="Luo F."/>
            <person name="Gmitter F. Jr."/>
        </authorList>
    </citation>
    <scope>NUCLEOTIDE SEQUENCE [LARGE SCALE GENOMIC DNA]</scope>
    <source>
        <strain evidence="2">cv. Valencia</strain>
    </source>
</reference>
<dbReference type="EMBL" id="CM039174">
    <property type="protein sequence ID" value="KAH9751128.1"/>
    <property type="molecule type" value="Genomic_DNA"/>
</dbReference>
<proteinExistence type="predicted"/>
<keyword evidence="2" id="KW-1185">Reference proteome</keyword>
<dbReference type="Proteomes" id="UP000829398">
    <property type="component" value="Chromosome 5"/>
</dbReference>
<evidence type="ECO:0000313" key="2">
    <source>
        <dbReference type="Proteomes" id="UP000829398"/>
    </source>
</evidence>
<evidence type="ECO:0000313" key="1">
    <source>
        <dbReference type="EMBL" id="KAH9751128.1"/>
    </source>
</evidence>
<gene>
    <name evidence="1" type="ORF">KPL71_014156</name>
</gene>
<organism evidence="1 2">
    <name type="scientific">Citrus sinensis</name>
    <name type="common">Sweet orange</name>
    <name type="synonym">Citrus aurantium var. sinensis</name>
    <dbReference type="NCBI Taxonomy" id="2711"/>
    <lineage>
        <taxon>Eukaryota</taxon>
        <taxon>Viridiplantae</taxon>
        <taxon>Streptophyta</taxon>
        <taxon>Embryophyta</taxon>
        <taxon>Tracheophyta</taxon>
        <taxon>Spermatophyta</taxon>
        <taxon>Magnoliopsida</taxon>
        <taxon>eudicotyledons</taxon>
        <taxon>Gunneridae</taxon>
        <taxon>Pentapetalae</taxon>
        <taxon>rosids</taxon>
        <taxon>malvids</taxon>
        <taxon>Sapindales</taxon>
        <taxon>Rutaceae</taxon>
        <taxon>Aurantioideae</taxon>
        <taxon>Citrus</taxon>
    </lineage>
</organism>
<keyword evidence="1" id="KW-0328">Glycosyltransferase</keyword>